<reference evidence="1 2" key="1">
    <citation type="journal article" date="2016" name="Nat. Commun.">
        <title>Thousands of microbial genomes shed light on interconnected biogeochemical processes in an aquifer system.</title>
        <authorList>
            <person name="Anantharaman K."/>
            <person name="Brown C.T."/>
            <person name="Hug L.A."/>
            <person name="Sharon I."/>
            <person name="Castelle C.J."/>
            <person name="Probst A.J."/>
            <person name="Thomas B.C."/>
            <person name="Singh A."/>
            <person name="Wilkins M.J."/>
            <person name="Karaoz U."/>
            <person name="Brodie E.L."/>
            <person name="Williams K.H."/>
            <person name="Hubbard S.S."/>
            <person name="Banfield J.F."/>
        </authorList>
    </citation>
    <scope>NUCLEOTIDE SEQUENCE [LARGE SCALE GENOMIC DNA]</scope>
</reference>
<protein>
    <recommendedName>
        <fullName evidence="3">HEPN domain-containing protein</fullName>
    </recommendedName>
</protein>
<proteinExistence type="predicted"/>
<sequence>MKNQQLLAALAMDLRRAALGYHRGSLKMAKRFLEEALKRREQIDAIKLKPYLRKYLMKVDGRSPADAEELLTYSIVFQNAATIISPRA</sequence>
<dbReference type="STRING" id="1798392.A3A79_04570"/>
<gene>
    <name evidence="1" type="ORF">A3A79_04570</name>
</gene>
<dbReference type="AlphaFoldDB" id="A0A1F6AI79"/>
<dbReference type="EMBL" id="MFJV01000001">
    <property type="protein sequence ID" value="OGG24429.1"/>
    <property type="molecule type" value="Genomic_DNA"/>
</dbReference>
<comment type="caution">
    <text evidence="1">The sequence shown here is derived from an EMBL/GenBank/DDBJ whole genome shotgun (WGS) entry which is preliminary data.</text>
</comment>
<name>A0A1F6AI79_9BACT</name>
<dbReference type="Proteomes" id="UP000178759">
    <property type="component" value="Unassembled WGS sequence"/>
</dbReference>
<organism evidence="1 2">
    <name type="scientific">Candidatus Gottesmanbacteria bacterium RIFCSPLOWO2_01_FULL_43_11b</name>
    <dbReference type="NCBI Taxonomy" id="1798392"/>
    <lineage>
        <taxon>Bacteria</taxon>
        <taxon>Candidatus Gottesmaniibacteriota</taxon>
    </lineage>
</organism>
<evidence type="ECO:0008006" key="3">
    <source>
        <dbReference type="Google" id="ProtNLM"/>
    </source>
</evidence>
<evidence type="ECO:0000313" key="2">
    <source>
        <dbReference type="Proteomes" id="UP000178759"/>
    </source>
</evidence>
<evidence type="ECO:0000313" key="1">
    <source>
        <dbReference type="EMBL" id="OGG24429.1"/>
    </source>
</evidence>
<accession>A0A1F6AI79</accession>